<dbReference type="Pfam" id="PF00226">
    <property type="entry name" value="DnaJ"/>
    <property type="match status" value="1"/>
</dbReference>
<proteinExistence type="predicted"/>
<evidence type="ECO:0000313" key="4">
    <source>
        <dbReference type="Proteomes" id="UP000649617"/>
    </source>
</evidence>
<dbReference type="PANTHER" id="PTHR24074">
    <property type="entry name" value="CO-CHAPERONE PROTEIN DJLA"/>
    <property type="match status" value="1"/>
</dbReference>
<dbReference type="Proteomes" id="UP000649617">
    <property type="component" value="Unassembled WGS sequence"/>
</dbReference>
<keyword evidence="4" id="KW-1185">Reference proteome</keyword>
<accession>A0A812PIG5</accession>
<feature type="non-terminal residue" evidence="3">
    <location>
        <position position="242"/>
    </location>
</feature>
<evidence type="ECO:0000313" key="3">
    <source>
        <dbReference type="EMBL" id="CAE7363808.1"/>
    </source>
</evidence>
<dbReference type="PRINTS" id="PR00625">
    <property type="entry name" value="JDOMAIN"/>
</dbReference>
<gene>
    <name evidence="3" type="primary">dnajc7</name>
    <name evidence="3" type="ORF">SPIL2461_LOCUS8747</name>
</gene>
<dbReference type="Gene3D" id="1.10.287.110">
    <property type="entry name" value="DnaJ domain"/>
    <property type="match status" value="1"/>
</dbReference>
<name>A0A812PIG5_SYMPI</name>
<dbReference type="InterPro" id="IPR050817">
    <property type="entry name" value="DjlA_DnaK_co-chaperone"/>
</dbReference>
<feature type="region of interest" description="Disordered" evidence="1">
    <location>
        <begin position="94"/>
        <end position="117"/>
    </location>
</feature>
<feature type="compositionally biased region" description="Polar residues" evidence="1">
    <location>
        <begin position="95"/>
        <end position="112"/>
    </location>
</feature>
<protein>
    <submittedName>
        <fullName evidence="3">Dnajc7 protein</fullName>
    </submittedName>
</protein>
<dbReference type="InterPro" id="IPR036869">
    <property type="entry name" value="J_dom_sf"/>
</dbReference>
<dbReference type="PROSITE" id="PS50076">
    <property type="entry name" value="DNAJ_2"/>
    <property type="match status" value="1"/>
</dbReference>
<reference evidence="3" key="1">
    <citation type="submission" date="2021-02" db="EMBL/GenBank/DDBJ databases">
        <authorList>
            <person name="Dougan E. K."/>
            <person name="Rhodes N."/>
            <person name="Thang M."/>
            <person name="Chan C."/>
        </authorList>
    </citation>
    <scope>NUCLEOTIDE SEQUENCE</scope>
</reference>
<dbReference type="SUPFAM" id="SSF46565">
    <property type="entry name" value="Chaperone J-domain"/>
    <property type="match status" value="1"/>
</dbReference>
<dbReference type="CDD" id="cd06257">
    <property type="entry name" value="DnaJ"/>
    <property type="match status" value="1"/>
</dbReference>
<feature type="compositionally biased region" description="Basic and acidic residues" evidence="1">
    <location>
        <begin position="215"/>
        <end position="233"/>
    </location>
</feature>
<dbReference type="InterPro" id="IPR001623">
    <property type="entry name" value="DnaJ_domain"/>
</dbReference>
<feature type="domain" description="J" evidence="2">
    <location>
        <begin position="3"/>
        <end position="73"/>
    </location>
</feature>
<comment type="caution">
    <text evidence="3">The sequence shown here is derived from an EMBL/GenBank/DDBJ whole genome shotgun (WGS) entry which is preliminary data.</text>
</comment>
<dbReference type="AlphaFoldDB" id="A0A812PIG5"/>
<dbReference type="OrthoDB" id="10250354at2759"/>
<dbReference type="EMBL" id="CAJNIZ010014581">
    <property type="protein sequence ID" value="CAE7363808.1"/>
    <property type="molecule type" value="Genomic_DNA"/>
</dbReference>
<feature type="region of interest" description="Disordered" evidence="1">
    <location>
        <begin position="198"/>
        <end position="242"/>
    </location>
</feature>
<sequence>EQDHYSILGLQAKASQTEVKKAYRSLCKRYHPDKAHHLDESTKREREAQMVKLNVAYQVLNSPKQRLEYDLAQPFPDDFRPAPESGGDIPFTAGHRSTTPNQTRSSMGSANPGTRFRYPYSAKYTQRSRQARRMDPSQYTTHVDGLAAEFMGRSPTAQREEGRFSPVNDPDFDMPMPWEKREMDLAREWMQAFCPEEPPEEQYQWTRASDQFLRNLKEKRQQRSRGDSGKEEPPWQPAPLHA</sequence>
<feature type="region of interest" description="Disordered" evidence="1">
    <location>
        <begin position="154"/>
        <end position="176"/>
    </location>
</feature>
<organism evidence="3 4">
    <name type="scientific">Symbiodinium pilosum</name>
    <name type="common">Dinoflagellate</name>
    <dbReference type="NCBI Taxonomy" id="2952"/>
    <lineage>
        <taxon>Eukaryota</taxon>
        <taxon>Sar</taxon>
        <taxon>Alveolata</taxon>
        <taxon>Dinophyceae</taxon>
        <taxon>Suessiales</taxon>
        <taxon>Symbiodiniaceae</taxon>
        <taxon>Symbiodinium</taxon>
    </lineage>
</organism>
<dbReference type="SMART" id="SM00271">
    <property type="entry name" value="DnaJ"/>
    <property type="match status" value="1"/>
</dbReference>
<evidence type="ECO:0000259" key="2">
    <source>
        <dbReference type="PROSITE" id="PS50076"/>
    </source>
</evidence>
<evidence type="ECO:0000256" key="1">
    <source>
        <dbReference type="SAM" id="MobiDB-lite"/>
    </source>
</evidence>